<keyword evidence="3" id="KW-0614">Plasmid</keyword>
<evidence type="ECO:0000256" key="2">
    <source>
        <dbReference type="SAM" id="SignalP"/>
    </source>
</evidence>
<reference evidence="3" key="1">
    <citation type="submission" date="2016-03" db="EMBL/GenBank/DDBJ databases">
        <title>Complete sequence of the second linear plasmid SAP2 of Streptomyces avermitilis.</title>
        <authorList>
            <person name="Ikeda H."/>
        </authorList>
    </citation>
    <scope>NUCLEOTIDE SEQUENCE</scope>
    <source>
        <strain evidence="3">MA-4680</strain>
        <plasmid evidence="3">SAP2</plasmid>
    </source>
</reference>
<evidence type="ECO:0008006" key="4">
    <source>
        <dbReference type="Google" id="ProtNLM"/>
    </source>
</evidence>
<proteinExistence type="predicted"/>
<dbReference type="RefSeq" id="WP_159029059.1">
    <property type="nucleotide sequence ID" value="NZ_BAVY01000065.1"/>
</dbReference>
<sequence>MEDNVRKLSTIAVCSITAATTLFAVGTTAWSANFDNMFKTANANWDCRDGERDNGLFCRTDNAEMTIVREPGMTSQGDKDIVTTLRNEYSPTDLKVYIESEGVYNGDTPGRPQHRGPVPLLRQGDSPQPAARERPDRTGLECCRRCLTAAGGTSSLYAREQRDPPVTN</sequence>
<keyword evidence="2" id="KW-0732">Signal</keyword>
<dbReference type="AlphaFoldDB" id="A0A143SZJ9"/>
<evidence type="ECO:0000313" key="3">
    <source>
        <dbReference type="EMBL" id="BAU77479.1"/>
    </source>
</evidence>
<dbReference type="EMBL" id="AP017380">
    <property type="protein sequence ID" value="BAU77479.1"/>
    <property type="molecule type" value="Genomic_DNA"/>
</dbReference>
<feature type="region of interest" description="Disordered" evidence="1">
    <location>
        <begin position="103"/>
        <end position="137"/>
    </location>
</feature>
<accession>A0A143SZJ9</accession>
<feature type="signal peptide" evidence="2">
    <location>
        <begin position="1"/>
        <end position="24"/>
    </location>
</feature>
<evidence type="ECO:0000256" key="1">
    <source>
        <dbReference type="SAM" id="MobiDB-lite"/>
    </source>
</evidence>
<gene>
    <name evidence="3" type="ORF">SAVERM_2p035</name>
</gene>
<geneLocation type="plasmid" evidence="3">
    <name>SAP2</name>
</geneLocation>
<feature type="chain" id="PRO_5038469013" description="Secreted protein" evidence="2">
    <location>
        <begin position="25"/>
        <end position="168"/>
    </location>
</feature>
<organism evidence="3">
    <name type="scientific">Streptomyces avermitilis (strain ATCC 31267 / DSM 46492 / JCM 5070 / NBRC 14893 / NCIMB 12804 / NRRL 8165 / MA-4680)</name>
    <dbReference type="NCBI Taxonomy" id="227882"/>
    <lineage>
        <taxon>Bacteria</taxon>
        <taxon>Bacillati</taxon>
        <taxon>Actinomycetota</taxon>
        <taxon>Actinomycetes</taxon>
        <taxon>Kitasatosporales</taxon>
        <taxon>Streptomycetaceae</taxon>
        <taxon>Streptomyces</taxon>
    </lineage>
</organism>
<protein>
    <recommendedName>
        <fullName evidence="4">Secreted protein</fullName>
    </recommendedName>
</protein>
<name>A0A143SZJ9_STRAW</name>